<gene>
    <name evidence="5" type="ORF">BCF53_105171</name>
</gene>
<sequence length="99" mass="11138">MKAEALVPNTESSEPLNIHAAAEAPQTLRDSVEIAMRNYFSHLEGQDITNVHQMVLNEVEAPMLEAVMRYCRDNQTKASKVLGLNRGTLRKKLKQYGLL</sequence>
<proteinExistence type="inferred from homology"/>
<dbReference type="PRINTS" id="PR01590">
    <property type="entry name" value="HTHFIS"/>
</dbReference>
<dbReference type="AlphaFoldDB" id="A0A4R3I9I9"/>
<dbReference type="InterPro" id="IPR002197">
    <property type="entry name" value="HTH_Fis"/>
</dbReference>
<dbReference type="PIRSF" id="PIRSF002097">
    <property type="entry name" value="DNA-binding_Fis"/>
    <property type="match status" value="1"/>
</dbReference>
<evidence type="ECO:0000259" key="4">
    <source>
        <dbReference type="Pfam" id="PF02954"/>
    </source>
</evidence>
<dbReference type="Proteomes" id="UP000295793">
    <property type="component" value="Unassembled WGS sequence"/>
</dbReference>
<dbReference type="PRINTS" id="PR01591">
    <property type="entry name" value="DNABINDNGFIS"/>
</dbReference>
<dbReference type="RefSeq" id="WP_132701196.1">
    <property type="nucleotide sequence ID" value="NZ_SLZR01000005.1"/>
</dbReference>
<dbReference type="InterPro" id="IPR009057">
    <property type="entry name" value="Homeodomain-like_sf"/>
</dbReference>
<comment type="similarity">
    <text evidence="1">Belongs to the transcriptional regulatory Fis family.</text>
</comment>
<protein>
    <recommendedName>
        <fullName evidence="3">Putative Fis-like DNA-binding protein</fullName>
    </recommendedName>
</protein>
<dbReference type="GO" id="GO:0043565">
    <property type="term" value="F:sequence-specific DNA binding"/>
    <property type="evidence" value="ECO:0007669"/>
    <property type="project" value="InterPro"/>
</dbReference>
<dbReference type="Gene3D" id="1.10.10.60">
    <property type="entry name" value="Homeodomain-like"/>
    <property type="match status" value="1"/>
</dbReference>
<evidence type="ECO:0000313" key="5">
    <source>
        <dbReference type="EMBL" id="TCS41743.1"/>
    </source>
</evidence>
<dbReference type="InterPro" id="IPR050207">
    <property type="entry name" value="Trans_regulatory_Fis"/>
</dbReference>
<dbReference type="PANTHER" id="PTHR47918:SF1">
    <property type="entry name" value="DNA-BINDING PROTEIN FIS"/>
    <property type="match status" value="1"/>
</dbReference>
<evidence type="ECO:0000256" key="1">
    <source>
        <dbReference type="ARBA" id="ARBA00008559"/>
    </source>
</evidence>
<name>A0A4R3I9I9_9GAMM</name>
<evidence type="ECO:0000256" key="3">
    <source>
        <dbReference type="ARBA" id="ARBA00029540"/>
    </source>
</evidence>
<evidence type="ECO:0000313" key="6">
    <source>
        <dbReference type="Proteomes" id="UP000295793"/>
    </source>
</evidence>
<accession>A0A4R3I9I9</accession>
<dbReference type="NCBIfam" id="NF001659">
    <property type="entry name" value="PRK00430.1"/>
    <property type="match status" value="1"/>
</dbReference>
<dbReference type="OrthoDB" id="9802388at2"/>
<comment type="caution">
    <text evidence="5">The sequence shown here is derived from an EMBL/GenBank/DDBJ whole genome shotgun (WGS) entry which is preliminary data.</text>
</comment>
<dbReference type="EMBL" id="SLZR01000005">
    <property type="protein sequence ID" value="TCS41743.1"/>
    <property type="molecule type" value="Genomic_DNA"/>
</dbReference>
<dbReference type="PANTHER" id="PTHR47918">
    <property type="entry name" value="DNA-BINDING PROTEIN FIS"/>
    <property type="match status" value="1"/>
</dbReference>
<dbReference type="SUPFAM" id="SSF46689">
    <property type="entry name" value="Homeodomain-like"/>
    <property type="match status" value="1"/>
</dbReference>
<keyword evidence="2" id="KW-0238">DNA-binding</keyword>
<reference evidence="5 6" key="1">
    <citation type="submission" date="2019-03" db="EMBL/GenBank/DDBJ databases">
        <title>Genomic Encyclopedia of Archaeal and Bacterial Type Strains, Phase II (KMG-II): from individual species to whole genera.</title>
        <authorList>
            <person name="Goeker M."/>
        </authorList>
    </citation>
    <scope>NUCLEOTIDE SEQUENCE [LARGE SCALE GENOMIC DNA]</scope>
    <source>
        <strain evidence="5 6">DSM 15388</strain>
    </source>
</reference>
<organism evidence="5 6">
    <name type="scientific">Reinekea marinisedimentorum</name>
    <dbReference type="NCBI Taxonomy" id="230495"/>
    <lineage>
        <taxon>Bacteria</taxon>
        <taxon>Pseudomonadati</taxon>
        <taxon>Pseudomonadota</taxon>
        <taxon>Gammaproteobacteria</taxon>
        <taxon>Oceanospirillales</taxon>
        <taxon>Saccharospirillaceae</taxon>
        <taxon>Reinekea</taxon>
    </lineage>
</organism>
<dbReference type="InterPro" id="IPR005412">
    <property type="entry name" value="Fis_DNA-bd"/>
</dbReference>
<dbReference type="GO" id="GO:0006355">
    <property type="term" value="P:regulation of DNA-templated transcription"/>
    <property type="evidence" value="ECO:0007669"/>
    <property type="project" value="InterPro"/>
</dbReference>
<dbReference type="Pfam" id="PF02954">
    <property type="entry name" value="HTH_8"/>
    <property type="match status" value="1"/>
</dbReference>
<feature type="domain" description="DNA binding HTH" evidence="4">
    <location>
        <begin position="56"/>
        <end position="96"/>
    </location>
</feature>
<evidence type="ECO:0000256" key="2">
    <source>
        <dbReference type="ARBA" id="ARBA00023125"/>
    </source>
</evidence>
<keyword evidence="6" id="KW-1185">Reference proteome</keyword>